<sequence>MQDVESRHRLREHNRELAELVATKTELVSALLHELRTPLAAALAMIDLLPESTGEPFLDEALPMIARKVHRIDEVVAEIATISGIENGTFPLARTTFDLPELLAESGAAVTAEPAEGLVTGDRERLGQVFRRLATAVRAIGGDGTMTAELVGDQWRVALPLPARQATDRLFTSADGEGNATALMLARAVAGRHGGRVRVESAEGTPYLMVWLSVVQ</sequence>
<dbReference type="EC" id="2.7.13.3" evidence="3"/>
<keyword evidence="5" id="KW-0418">Kinase</keyword>
<accession>A0ABQ3YTX8</accession>
<keyword evidence="9" id="KW-1185">Reference proteome</keyword>
<reference evidence="8 9" key="1">
    <citation type="submission" date="2021-01" db="EMBL/GenBank/DDBJ databases">
        <title>Whole genome shotgun sequence of Actinoplanes durhamensis NBRC 14914.</title>
        <authorList>
            <person name="Komaki H."/>
            <person name="Tamura T."/>
        </authorList>
    </citation>
    <scope>NUCLEOTIDE SEQUENCE [LARGE SCALE GENOMIC DNA]</scope>
    <source>
        <strain evidence="8 9">NBRC 14914</strain>
    </source>
</reference>
<comment type="subcellular location">
    <subcellularLocation>
        <location evidence="2">Cell membrane</location>
    </subcellularLocation>
</comment>
<evidence type="ECO:0000313" key="8">
    <source>
        <dbReference type="EMBL" id="GIE01052.1"/>
    </source>
</evidence>
<evidence type="ECO:0000259" key="7">
    <source>
        <dbReference type="SMART" id="SM00388"/>
    </source>
</evidence>
<evidence type="ECO:0000256" key="2">
    <source>
        <dbReference type="ARBA" id="ARBA00004236"/>
    </source>
</evidence>
<dbReference type="PANTHER" id="PTHR43711:SF1">
    <property type="entry name" value="HISTIDINE KINASE 1"/>
    <property type="match status" value="1"/>
</dbReference>
<dbReference type="CDD" id="cd00082">
    <property type="entry name" value="HisKA"/>
    <property type="match status" value="1"/>
</dbReference>
<evidence type="ECO:0000256" key="1">
    <source>
        <dbReference type="ARBA" id="ARBA00000085"/>
    </source>
</evidence>
<dbReference type="EMBL" id="BOML01000020">
    <property type="protein sequence ID" value="GIE01052.1"/>
    <property type="molecule type" value="Genomic_DNA"/>
</dbReference>
<evidence type="ECO:0000256" key="4">
    <source>
        <dbReference type="ARBA" id="ARBA00022679"/>
    </source>
</evidence>
<organism evidence="8 9">
    <name type="scientific">Paractinoplanes durhamensis</name>
    <dbReference type="NCBI Taxonomy" id="113563"/>
    <lineage>
        <taxon>Bacteria</taxon>
        <taxon>Bacillati</taxon>
        <taxon>Actinomycetota</taxon>
        <taxon>Actinomycetes</taxon>
        <taxon>Micromonosporales</taxon>
        <taxon>Micromonosporaceae</taxon>
        <taxon>Paractinoplanes</taxon>
    </lineage>
</organism>
<dbReference type="SMART" id="SM00388">
    <property type="entry name" value="HisKA"/>
    <property type="match status" value="1"/>
</dbReference>
<dbReference type="SUPFAM" id="SSF47384">
    <property type="entry name" value="Homodimeric domain of signal transducing histidine kinase"/>
    <property type="match status" value="1"/>
</dbReference>
<proteinExistence type="predicted"/>
<evidence type="ECO:0000313" key="9">
    <source>
        <dbReference type="Proteomes" id="UP000637628"/>
    </source>
</evidence>
<evidence type="ECO:0000256" key="3">
    <source>
        <dbReference type="ARBA" id="ARBA00012438"/>
    </source>
</evidence>
<dbReference type="InterPro" id="IPR003661">
    <property type="entry name" value="HisK_dim/P_dom"/>
</dbReference>
<dbReference type="Pfam" id="PF00512">
    <property type="entry name" value="HisKA"/>
    <property type="match status" value="1"/>
</dbReference>
<evidence type="ECO:0000256" key="6">
    <source>
        <dbReference type="ARBA" id="ARBA00023012"/>
    </source>
</evidence>
<protein>
    <recommendedName>
        <fullName evidence="3">histidine kinase</fullName>
        <ecNumber evidence="3">2.7.13.3</ecNumber>
    </recommendedName>
</protein>
<keyword evidence="4" id="KW-0808">Transferase</keyword>
<dbReference type="RefSeq" id="WP_203726674.1">
    <property type="nucleotide sequence ID" value="NZ_BAAATX010000063.1"/>
</dbReference>
<dbReference type="InterPro" id="IPR050736">
    <property type="entry name" value="Sensor_HK_Regulatory"/>
</dbReference>
<dbReference type="InterPro" id="IPR036890">
    <property type="entry name" value="HATPase_C_sf"/>
</dbReference>
<name>A0ABQ3YTX8_9ACTN</name>
<dbReference type="Proteomes" id="UP000637628">
    <property type="component" value="Unassembled WGS sequence"/>
</dbReference>
<dbReference type="PANTHER" id="PTHR43711">
    <property type="entry name" value="TWO-COMPONENT HISTIDINE KINASE"/>
    <property type="match status" value="1"/>
</dbReference>
<gene>
    <name evidence="8" type="ORF">Adu01nite_24020</name>
</gene>
<dbReference type="InterPro" id="IPR036097">
    <property type="entry name" value="HisK_dim/P_sf"/>
</dbReference>
<evidence type="ECO:0000256" key="5">
    <source>
        <dbReference type="ARBA" id="ARBA00022777"/>
    </source>
</evidence>
<dbReference type="Gene3D" id="1.10.287.130">
    <property type="match status" value="1"/>
</dbReference>
<comment type="catalytic activity">
    <reaction evidence="1">
        <text>ATP + protein L-histidine = ADP + protein N-phospho-L-histidine.</text>
        <dbReference type="EC" id="2.7.13.3"/>
    </reaction>
</comment>
<feature type="domain" description="Signal transduction histidine kinase dimerisation/phosphoacceptor" evidence="7">
    <location>
        <begin position="23"/>
        <end position="88"/>
    </location>
</feature>
<dbReference type="SUPFAM" id="SSF55874">
    <property type="entry name" value="ATPase domain of HSP90 chaperone/DNA topoisomerase II/histidine kinase"/>
    <property type="match status" value="1"/>
</dbReference>
<comment type="caution">
    <text evidence="8">The sequence shown here is derived from an EMBL/GenBank/DDBJ whole genome shotgun (WGS) entry which is preliminary data.</text>
</comment>
<keyword evidence="6" id="KW-0902">Two-component regulatory system</keyword>